<reference evidence="1 3" key="1">
    <citation type="journal article" date="2008" name="Science">
        <title>The Physcomitrella genome reveals evolutionary insights into the conquest of land by plants.</title>
        <authorList>
            <person name="Rensing S."/>
            <person name="Lang D."/>
            <person name="Zimmer A."/>
            <person name="Terry A."/>
            <person name="Salamov A."/>
            <person name="Shapiro H."/>
            <person name="Nishiyama T."/>
            <person name="Perroud P.-F."/>
            <person name="Lindquist E."/>
            <person name="Kamisugi Y."/>
            <person name="Tanahashi T."/>
            <person name="Sakakibara K."/>
            <person name="Fujita T."/>
            <person name="Oishi K."/>
            <person name="Shin-I T."/>
            <person name="Kuroki Y."/>
            <person name="Toyoda A."/>
            <person name="Suzuki Y."/>
            <person name="Hashimoto A."/>
            <person name="Yamaguchi K."/>
            <person name="Sugano A."/>
            <person name="Kohara Y."/>
            <person name="Fujiyama A."/>
            <person name="Anterola A."/>
            <person name="Aoki S."/>
            <person name="Ashton N."/>
            <person name="Barbazuk W.B."/>
            <person name="Barker E."/>
            <person name="Bennetzen J."/>
            <person name="Bezanilla M."/>
            <person name="Blankenship R."/>
            <person name="Cho S.H."/>
            <person name="Dutcher S."/>
            <person name="Estelle M."/>
            <person name="Fawcett J.A."/>
            <person name="Gundlach H."/>
            <person name="Hanada K."/>
            <person name="Heyl A."/>
            <person name="Hicks K.A."/>
            <person name="Hugh J."/>
            <person name="Lohr M."/>
            <person name="Mayer K."/>
            <person name="Melkozernov A."/>
            <person name="Murata T."/>
            <person name="Nelson D."/>
            <person name="Pils B."/>
            <person name="Prigge M."/>
            <person name="Reiss B."/>
            <person name="Renner T."/>
            <person name="Rombauts S."/>
            <person name="Rushton P."/>
            <person name="Sanderfoot A."/>
            <person name="Schween G."/>
            <person name="Shiu S.-H."/>
            <person name="Stueber K."/>
            <person name="Theodoulou F.L."/>
            <person name="Tu H."/>
            <person name="Van de Peer Y."/>
            <person name="Verrier P.J."/>
            <person name="Waters E."/>
            <person name="Wood A."/>
            <person name="Yang L."/>
            <person name="Cove D."/>
            <person name="Cuming A."/>
            <person name="Hasebe M."/>
            <person name="Lucas S."/>
            <person name="Mishler D.B."/>
            <person name="Reski R."/>
            <person name="Grigoriev I."/>
            <person name="Quatrano R.S."/>
            <person name="Boore J.L."/>
        </authorList>
    </citation>
    <scope>NUCLEOTIDE SEQUENCE [LARGE SCALE GENOMIC DNA]</scope>
    <source>
        <strain evidence="2 3">cv. Gransden 2004</strain>
    </source>
</reference>
<evidence type="ECO:0000313" key="2">
    <source>
        <dbReference type="EnsemblPlants" id="PAC:32925480.CDS.1"/>
    </source>
</evidence>
<sequence length="69" mass="7790">MWDAAELFNNDPSPSLVERSLHVKLGGGSQCLARNNPMWRSPSPYSSALNFYAELNRLLYPLKVIILAR</sequence>
<evidence type="ECO:0000313" key="1">
    <source>
        <dbReference type="EMBL" id="PNR50742.1"/>
    </source>
</evidence>
<keyword evidence="3" id="KW-1185">Reference proteome</keyword>
<protein>
    <submittedName>
        <fullName evidence="1 2">Uncharacterized protein</fullName>
    </submittedName>
</protein>
<dbReference type="EnsemblPlants" id="Pp3c7_4790V3.1">
    <property type="protein sequence ID" value="PAC:32925480.CDS.1"/>
    <property type="gene ID" value="Pp3c7_4790"/>
</dbReference>
<dbReference type="InParanoid" id="A0A2K1KAD8"/>
<dbReference type="Gramene" id="Pp3c7_4790V3.1">
    <property type="protein sequence ID" value="PAC:32925480.CDS.1"/>
    <property type="gene ID" value="Pp3c7_4790"/>
</dbReference>
<name>A0A2K1KAD8_PHYPA</name>
<organism evidence="1">
    <name type="scientific">Physcomitrium patens</name>
    <name type="common">Spreading-leaved earth moss</name>
    <name type="synonym">Physcomitrella patens</name>
    <dbReference type="NCBI Taxonomy" id="3218"/>
    <lineage>
        <taxon>Eukaryota</taxon>
        <taxon>Viridiplantae</taxon>
        <taxon>Streptophyta</taxon>
        <taxon>Embryophyta</taxon>
        <taxon>Bryophyta</taxon>
        <taxon>Bryophytina</taxon>
        <taxon>Bryopsida</taxon>
        <taxon>Funariidae</taxon>
        <taxon>Funariales</taxon>
        <taxon>Funariaceae</taxon>
        <taxon>Physcomitrium</taxon>
    </lineage>
</organism>
<gene>
    <name evidence="1" type="ORF">PHYPA_009928</name>
</gene>
<evidence type="ECO:0000313" key="3">
    <source>
        <dbReference type="Proteomes" id="UP000006727"/>
    </source>
</evidence>
<proteinExistence type="predicted"/>
<accession>A0A2K1KAD8</accession>
<reference evidence="2" key="3">
    <citation type="submission" date="2020-12" db="UniProtKB">
        <authorList>
            <consortium name="EnsemblPlants"/>
        </authorList>
    </citation>
    <scope>IDENTIFICATION</scope>
</reference>
<dbReference type="EMBL" id="ABEU02000007">
    <property type="protein sequence ID" value="PNR50742.1"/>
    <property type="molecule type" value="Genomic_DNA"/>
</dbReference>
<reference evidence="1 3" key="2">
    <citation type="journal article" date="2018" name="Plant J.">
        <title>The Physcomitrella patens chromosome-scale assembly reveals moss genome structure and evolution.</title>
        <authorList>
            <person name="Lang D."/>
            <person name="Ullrich K.K."/>
            <person name="Murat F."/>
            <person name="Fuchs J."/>
            <person name="Jenkins J."/>
            <person name="Haas F.B."/>
            <person name="Piednoel M."/>
            <person name="Gundlach H."/>
            <person name="Van Bel M."/>
            <person name="Meyberg R."/>
            <person name="Vives C."/>
            <person name="Morata J."/>
            <person name="Symeonidi A."/>
            <person name="Hiss M."/>
            <person name="Muchero W."/>
            <person name="Kamisugi Y."/>
            <person name="Saleh O."/>
            <person name="Blanc G."/>
            <person name="Decker E.L."/>
            <person name="van Gessel N."/>
            <person name="Grimwood J."/>
            <person name="Hayes R.D."/>
            <person name="Graham S.W."/>
            <person name="Gunter L.E."/>
            <person name="McDaniel S.F."/>
            <person name="Hoernstein S.N.W."/>
            <person name="Larsson A."/>
            <person name="Li F.W."/>
            <person name="Perroud P.F."/>
            <person name="Phillips J."/>
            <person name="Ranjan P."/>
            <person name="Rokshar D.S."/>
            <person name="Rothfels C.J."/>
            <person name="Schneider L."/>
            <person name="Shu S."/>
            <person name="Stevenson D.W."/>
            <person name="Thummler F."/>
            <person name="Tillich M."/>
            <person name="Villarreal Aguilar J.C."/>
            <person name="Widiez T."/>
            <person name="Wong G.K."/>
            <person name="Wymore A."/>
            <person name="Zhang Y."/>
            <person name="Zimmer A.D."/>
            <person name="Quatrano R.S."/>
            <person name="Mayer K.F.X."/>
            <person name="Goodstein D."/>
            <person name="Casacuberta J.M."/>
            <person name="Vandepoele K."/>
            <person name="Reski R."/>
            <person name="Cuming A.C."/>
            <person name="Tuskan G.A."/>
            <person name="Maumus F."/>
            <person name="Salse J."/>
            <person name="Schmutz J."/>
            <person name="Rensing S.A."/>
        </authorList>
    </citation>
    <scope>NUCLEOTIDE SEQUENCE [LARGE SCALE GENOMIC DNA]</scope>
    <source>
        <strain evidence="2 3">cv. Gransden 2004</strain>
    </source>
</reference>
<dbReference type="AlphaFoldDB" id="A0A2K1KAD8"/>
<dbReference type="Proteomes" id="UP000006727">
    <property type="component" value="Chromosome 7"/>
</dbReference>